<dbReference type="Pfam" id="PF24842">
    <property type="entry name" value="UFD1_N2"/>
    <property type="match status" value="1"/>
</dbReference>
<feature type="region of interest" description="Disordered" evidence="3">
    <location>
        <begin position="179"/>
        <end position="321"/>
    </location>
</feature>
<dbReference type="STRING" id="361077.A0A151ZEU2"/>
<evidence type="ECO:0000256" key="1">
    <source>
        <dbReference type="ARBA" id="ARBA00006043"/>
    </source>
</evidence>
<dbReference type="Pfam" id="PF03152">
    <property type="entry name" value="UFD1_N1"/>
    <property type="match status" value="1"/>
</dbReference>
<dbReference type="Proteomes" id="UP000076078">
    <property type="component" value="Unassembled WGS sequence"/>
</dbReference>
<dbReference type="GO" id="GO:0031593">
    <property type="term" value="F:polyubiquitin modification-dependent protein binding"/>
    <property type="evidence" value="ECO:0007669"/>
    <property type="project" value="TreeGrafter"/>
</dbReference>
<comment type="caution">
    <text evidence="6">The sequence shown here is derived from an EMBL/GenBank/DDBJ whole genome shotgun (WGS) entry which is preliminary data.</text>
</comment>
<dbReference type="InParanoid" id="A0A151ZEU2"/>
<organism evidence="6 7">
    <name type="scientific">Tieghemostelium lacteum</name>
    <name type="common">Slime mold</name>
    <name type="synonym">Dictyostelium lacteum</name>
    <dbReference type="NCBI Taxonomy" id="361077"/>
    <lineage>
        <taxon>Eukaryota</taxon>
        <taxon>Amoebozoa</taxon>
        <taxon>Evosea</taxon>
        <taxon>Eumycetozoa</taxon>
        <taxon>Dictyostelia</taxon>
        <taxon>Dictyosteliales</taxon>
        <taxon>Raperosteliaceae</taxon>
        <taxon>Tieghemostelium</taxon>
    </lineage>
</organism>
<dbReference type="Gene3D" id="2.40.40.50">
    <property type="entry name" value="Ubiquitin fusion degradation protein UFD1, N-terminal domain"/>
    <property type="match status" value="1"/>
</dbReference>
<evidence type="ECO:0000259" key="4">
    <source>
        <dbReference type="Pfam" id="PF03152"/>
    </source>
</evidence>
<dbReference type="OMA" id="YKEHSEQ"/>
<dbReference type="AlphaFoldDB" id="A0A151ZEU2"/>
<dbReference type="PANTHER" id="PTHR12555">
    <property type="entry name" value="UBIQUITIN FUSION DEGRADATON PROTEIN 1"/>
    <property type="match status" value="1"/>
</dbReference>
<dbReference type="Gene3D" id="3.10.330.10">
    <property type="match status" value="1"/>
</dbReference>
<reference evidence="6 7" key="1">
    <citation type="submission" date="2015-12" db="EMBL/GenBank/DDBJ databases">
        <title>Dictyostelia acquired genes for synthesis and detection of signals that induce cell-type specialization by lateral gene transfer from prokaryotes.</title>
        <authorList>
            <person name="Gloeckner G."/>
            <person name="Schaap P."/>
        </authorList>
    </citation>
    <scope>NUCLEOTIDE SEQUENCE [LARGE SCALE GENOMIC DNA]</scope>
    <source>
        <strain evidence="6 7">TK</strain>
    </source>
</reference>
<keyword evidence="2" id="KW-0833">Ubl conjugation pathway</keyword>
<feature type="compositionally biased region" description="Low complexity" evidence="3">
    <location>
        <begin position="280"/>
        <end position="300"/>
    </location>
</feature>
<dbReference type="EMBL" id="LODT01000029">
    <property type="protein sequence ID" value="KYQ92445.1"/>
    <property type="molecule type" value="Genomic_DNA"/>
</dbReference>
<dbReference type="GO" id="GO:0034098">
    <property type="term" value="C:VCP-NPL4-UFD1 AAA ATPase complex"/>
    <property type="evidence" value="ECO:0007669"/>
    <property type="project" value="TreeGrafter"/>
</dbReference>
<evidence type="ECO:0000256" key="3">
    <source>
        <dbReference type="SAM" id="MobiDB-lite"/>
    </source>
</evidence>
<dbReference type="PANTHER" id="PTHR12555:SF13">
    <property type="entry name" value="UBIQUITIN RECOGNITION FACTOR IN ER-ASSOCIATED DEGRADATION PROTEIN 1"/>
    <property type="match status" value="1"/>
</dbReference>
<feature type="domain" description="Ubiquitin fusion degradation protein UFD1 N-terminal subdomain 1" evidence="4">
    <location>
        <begin position="6"/>
        <end position="99"/>
    </location>
</feature>
<evidence type="ECO:0000256" key="2">
    <source>
        <dbReference type="ARBA" id="ARBA00022786"/>
    </source>
</evidence>
<protein>
    <submittedName>
        <fullName evidence="6">Ubiquitin fusion degradation protein UFD1 family protein</fullName>
    </submittedName>
</protein>
<feature type="domain" description="Ubiquitin fusion degradation protein UFD1 N-terminal subdomain 2" evidence="5">
    <location>
        <begin position="101"/>
        <end position="179"/>
    </location>
</feature>
<feature type="compositionally biased region" description="Low complexity" evidence="3">
    <location>
        <begin position="188"/>
        <end position="204"/>
    </location>
</feature>
<dbReference type="InterPro" id="IPR042299">
    <property type="entry name" value="Ufd1-like_Nn"/>
</dbReference>
<dbReference type="InterPro" id="IPR055418">
    <property type="entry name" value="UFD1_N2"/>
</dbReference>
<evidence type="ECO:0000313" key="6">
    <source>
        <dbReference type="EMBL" id="KYQ92445.1"/>
    </source>
</evidence>
<dbReference type="InterPro" id="IPR004854">
    <property type="entry name" value="Ufd1-like"/>
</dbReference>
<accession>A0A151ZEU2</accession>
<name>A0A151ZEU2_TIELA</name>
<dbReference type="OrthoDB" id="422728at2759"/>
<comment type="similarity">
    <text evidence="1">Belongs to the UFD1 family.</text>
</comment>
<keyword evidence="7" id="KW-1185">Reference proteome</keyword>
<dbReference type="InterPro" id="IPR055417">
    <property type="entry name" value="UFD1_N1"/>
</dbReference>
<dbReference type="FunCoup" id="A0A151ZEU2">
    <property type="interactions" value="971"/>
</dbReference>
<evidence type="ECO:0000313" key="7">
    <source>
        <dbReference type="Proteomes" id="UP000076078"/>
    </source>
</evidence>
<proteinExistence type="inferred from homology"/>
<evidence type="ECO:0000259" key="5">
    <source>
        <dbReference type="Pfam" id="PF24842"/>
    </source>
</evidence>
<dbReference type="GO" id="GO:0036503">
    <property type="term" value="P:ERAD pathway"/>
    <property type="evidence" value="ECO:0007669"/>
    <property type="project" value="TreeGrafter"/>
</dbReference>
<gene>
    <name evidence="6" type="ORF">DLAC_06427</name>
</gene>
<dbReference type="GO" id="GO:0006511">
    <property type="term" value="P:ubiquitin-dependent protein catabolic process"/>
    <property type="evidence" value="ECO:0007669"/>
    <property type="project" value="InterPro"/>
</dbReference>
<sequence>MERVGFCQKFKAFPINSKRQGLEAGGKILLPPSALNTLSRLNIQYPMLFRISNFELERTSHCGVLEFTAEEGICYLPYWMMQNLLLESGDIIEVKNVSLLKGTFVKIQPHTSNFLEISNPKAVLENSLRKFATLTKGDEIMIDYNNNKYYLSVTEIKPNNSSNAISIIEADVEVDFAAPKDYKEEPKNTTTTNNNSGTGLTFGTASKPIPGSNKKRTDDSDDSDSEDETPKFKAFTGSGARLDGKLGTSPKPTMLGTSPKPIMGTSPKPGSLSTSPRPLTFNNTSPTNTTSSNNSNNNNSGGESKEGDKFKAFQGKGYSLK</sequence>